<evidence type="ECO:0000313" key="5">
    <source>
        <dbReference type="EMBL" id="KAI6656705.1"/>
    </source>
</evidence>
<dbReference type="SUPFAM" id="SSF52540">
    <property type="entry name" value="P-loop containing nucleoside triphosphate hydrolases"/>
    <property type="match status" value="1"/>
</dbReference>
<feature type="domain" description="Guanylate kinase-like" evidence="4">
    <location>
        <begin position="2"/>
        <end position="123"/>
    </location>
</feature>
<evidence type="ECO:0000256" key="3">
    <source>
        <dbReference type="ARBA" id="ARBA00022777"/>
    </source>
</evidence>
<comment type="similarity">
    <text evidence="1">Belongs to the guanylate kinase family.</text>
</comment>
<comment type="caution">
    <text evidence="5">The sequence shown here is derived from an EMBL/GenBank/DDBJ whole genome shotgun (WGS) entry which is preliminary data.</text>
</comment>
<proteinExistence type="inferred from homology"/>
<keyword evidence="6" id="KW-1185">Reference proteome</keyword>
<gene>
    <name evidence="5" type="ORF">LOD99_16009</name>
</gene>
<dbReference type="InterPro" id="IPR008145">
    <property type="entry name" value="GK/Ca_channel_bsu"/>
</dbReference>
<dbReference type="EMBL" id="JAKMXF010000133">
    <property type="protein sequence ID" value="KAI6656705.1"/>
    <property type="molecule type" value="Genomic_DNA"/>
</dbReference>
<dbReference type="PROSITE" id="PS50052">
    <property type="entry name" value="GUANYLATE_KINASE_2"/>
    <property type="match status" value="1"/>
</dbReference>
<evidence type="ECO:0000313" key="6">
    <source>
        <dbReference type="Proteomes" id="UP001165289"/>
    </source>
</evidence>
<dbReference type="InterPro" id="IPR008144">
    <property type="entry name" value="Guanylate_kin-like_dom"/>
</dbReference>
<dbReference type="Pfam" id="PF00625">
    <property type="entry name" value="Guanylate_kin"/>
    <property type="match status" value="1"/>
</dbReference>
<evidence type="ECO:0000259" key="4">
    <source>
        <dbReference type="PROSITE" id="PS50052"/>
    </source>
</evidence>
<dbReference type="InterPro" id="IPR027417">
    <property type="entry name" value="P-loop_NTPase"/>
</dbReference>
<keyword evidence="2" id="KW-0808">Transferase</keyword>
<evidence type="ECO:0000256" key="1">
    <source>
        <dbReference type="ARBA" id="ARBA00005790"/>
    </source>
</evidence>
<organism evidence="5 6">
    <name type="scientific">Oopsacas minuta</name>
    <dbReference type="NCBI Taxonomy" id="111878"/>
    <lineage>
        <taxon>Eukaryota</taxon>
        <taxon>Metazoa</taxon>
        <taxon>Porifera</taxon>
        <taxon>Hexactinellida</taxon>
        <taxon>Hexasterophora</taxon>
        <taxon>Lyssacinosida</taxon>
        <taxon>Leucopsacidae</taxon>
        <taxon>Oopsacas</taxon>
    </lineage>
</organism>
<dbReference type="GO" id="GO:0004385">
    <property type="term" value="F:GMP kinase activity"/>
    <property type="evidence" value="ECO:0007669"/>
    <property type="project" value="TreeGrafter"/>
</dbReference>
<dbReference type="Proteomes" id="UP001165289">
    <property type="component" value="Unassembled WGS sequence"/>
</dbReference>
<keyword evidence="3" id="KW-0418">Kinase</keyword>
<dbReference type="InterPro" id="IPR020590">
    <property type="entry name" value="Guanylate_kinase_CS"/>
</dbReference>
<accession>A0AAV7K719</accession>
<dbReference type="AlphaFoldDB" id="A0AAV7K719"/>
<dbReference type="CDD" id="cd00071">
    <property type="entry name" value="GMPK"/>
    <property type="match status" value="1"/>
</dbReference>
<evidence type="ECO:0000256" key="2">
    <source>
        <dbReference type="ARBA" id="ARBA00022679"/>
    </source>
</evidence>
<name>A0AAV7K719_9METZ</name>
<reference evidence="5 6" key="1">
    <citation type="journal article" date="2023" name="BMC Biol.">
        <title>The compact genome of the sponge Oopsacas minuta (Hexactinellida) is lacking key metazoan core genes.</title>
        <authorList>
            <person name="Santini S."/>
            <person name="Schenkelaars Q."/>
            <person name="Jourda C."/>
            <person name="Duchesne M."/>
            <person name="Belahbib H."/>
            <person name="Rocher C."/>
            <person name="Selva M."/>
            <person name="Riesgo A."/>
            <person name="Vervoort M."/>
            <person name="Leys S.P."/>
            <person name="Kodjabachian L."/>
            <person name="Le Bivic A."/>
            <person name="Borchiellini C."/>
            <person name="Claverie J.M."/>
            <person name="Renard E."/>
        </authorList>
    </citation>
    <scope>NUCLEOTIDE SEQUENCE [LARGE SCALE GENOMIC DNA]</scope>
    <source>
        <strain evidence="5">SPO-2</strain>
    </source>
</reference>
<sequence length="123" mass="14146">MAQPLVISGPSGVGKSTLLQRLLKEYPGQFEFSVSHTTRQKRDKEIDGKHYHFISKEQFQSEIKSNLFIEYTEYAGNLYGTSIKSVELVRKSGKICILDIDSEVCLFVYCYYIMELTPFASRM</sequence>
<dbReference type="PANTHER" id="PTHR23117">
    <property type="entry name" value="GUANYLATE KINASE-RELATED"/>
    <property type="match status" value="1"/>
</dbReference>
<dbReference type="PROSITE" id="PS00856">
    <property type="entry name" value="GUANYLATE_KINASE_1"/>
    <property type="match status" value="1"/>
</dbReference>
<dbReference type="Gene3D" id="3.40.50.300">
    <property type="entry name" value="P-loop containing nucleotide triphosphate hydrolases"/>
    <property type="match status" value="1"/>
</dbReference>
<protein>
    <recommendedName>
        <fullName evidence="4">Guanylate kinase-like domain-containing protein</fullName>
    </recommendedName>
</protein>
<dbReference type="PANTHER" id="PTHR23117:SF13">
    <property type="entry name" value="GUANYLATE KINASE"/>
    <property type="match status" value="1"/>
</dbReference>
<dbReference type="GO" id="GO:0005829">
    <property type="term" value="C:cytosol"/>
    <property type="evidence" value="ECO:0007669"/>
    <property type="project" value="TreeGrafter"/>
</dbReference>
<dbReference type="SMART" id="SM00072">
    <property type="entry name" value="GuKc"/>
    <property type="match status" value="1"/>
</dbReference>